<reference evidence="2 4" key="2">
    <citation type="submission" date="2019-06" db="EMBL/GenBank/DDBJ databases">
        <title>Genome of Acinetobacter radioresistens APH1, a phenol degrading strain.</title>
        <authorList>
            <person name="Liu Y."/>
        </authorList>
    </citation>
    <scope>NUCLEOTIDE SEQUENCE [LARGE SCALE GENOMIC DNA]</scope>
    <source>
        <strain evidence="2 4">APH1</strain>
    </source>
</reference>
<name>A0A2T1J277_ACIRA</name>
<reference evidence="1 3" key="1">
    <citation type="journal article" date="2018" name="Nat. Biotechnol.">
        <title>A standardized bacterial taxonomy based on genome phylogeny substantially revises the tree of life.</title>
        <authorList>
            <person name="Parks D.H."/>
            <person name="Chuvochina M."/>
            <person name="Waite D.W."/>
            <person name="Rinke C."/>
            <person name="Skarshewski A."/>
            <person name="Chaumeil P.A."/>
            <person name="Hugenholtz P."/>
        </authorList>
    </citation>
    <scope>NUCLEOTIDE SEQUENCE [LARGE SCALE GENOMIC DNA]</scope>
    <source>
        <strain evidence="1">UBA10045</strain>
    </source>
</reference>
<dbReference type="KEGG" id="arj:DOM24_07995"/>
<dbReference type="EMBL" id="DPXL01000174">
    <property type="protein sequence ID" value="HCM32367.1"/>
    <property type="molecule type" value="Genomic_DNA"/>
</dbReference>
<sequence length="75" mass="8900">MAKRKQNSEFFQVRRIGKQWWVCQIDKLSSTPTVLVKKVENLATQSQANCIADDYDEQYRVDLYIKEKWLATKNC</sequence>
<comment type="caution">
    <text evidence="2">The sequence shown here is derived from an EMBL/GenBank/DDBJ whole genome shotgun (WGS) entry which is preliminary data.</text>
</comment>
<dbReference type="Proteomes" id="UP000314285">
    <property type="component" value="Unassembled WGS sequence"/>
</dbReference>
<dbReference type="AlphaFoldDB" id="A0A2T1J277"/>
<evidence type="ECO:0000313" key="3">
    <source>
        <dbReference type="Proteomes" id="UP000262257"/>
    </source>
</evidence>
<gene>
    <name evidence="1" type="ORF">DIC32_13760</name>
    <name evidence="2" type="ORF">FHY67_06845</name>
</gene>
<accession>A0A2T1J277</accession>
<proteinExistence type="predicted"/>
<protein>
    <submittedName>
        <fullName evidence="2">Uncharacterized protein</fullName>
    </submittedName>
</protein>
<evidence type="ECO:0000313" key="4">
    <source>
        <dbReference type="Proteomes" id="UP000314285"/>
    </source>
</evidence>
<dbReference type="GeneID" id="56306020"/>
<dbReference type="Proteomes" id="UP000262257">
    <property type="component" value="Unassembled WGS sequence"/>
</dbReference>
<dbReference type="RefSeq" id="WP_005405020.1">
    <property type="nucleotide sequence ID" value="NZ_BKHE01000015.1"/>
</dbReference>
<dbReference type="EMBL" id="VFBM01000004">
    <property type="protein sequence ID" value="TNX92468.1"/>
    <property type="molecule type" value="Genomic_DNA"/>
</dbReference>
<evidence type="ECO:0000313" key="2">
    <source>
        <dbReference type="EMBL" id="TNX92468.1"/>
    </source>
</evidence>
<organism evidence="2 4">
    <name type="scientific">Acinetobacter radioresistens</name>
    <dbReference type="NCBI Taxonomy" id="40216"/>
    <lineage>
        <taxon>Bacteria</taxon>
        <taxon>Pseudomonadati</taxon>
        <taxon>Pseudomonadota</taxon>
        <taxon>Gammaproteobacteria</taxon>
        <taxon>Moraxellales</taxon>
        <taxon>Moraxellaceae</taxon>
        <taxon>Acinetobacter</taxon>
    </lineage>
</organism>
<evidence type="ECO:0000313" key="1">
    <source>
        <dbReference type="EMBL" id="HCM32367.1"/>
    </source>
</evidence>